<name>A0A0A9F6R8_ARUDO</name>
<proteinExistence type="predicted"/>
<accession>A0A0A9F6R8</accession>
<protein>
    <submittedName>
        <fullName evidence="1">Uncharacterized protein</fullName>
    </submittedName>
</protein>
<dbReference type="EMBL" id="GBRH01189864">
    <property type="protein sequence ID" value="JAE08032.1"/>
    <property type="molecule type" value="Transcribed_RNA"/>
</dbReference>
<sequence length="17" mass="1976">MFHLGIKLDMDCGRKVL</sequence>
<dbReference type="AlphaFoldDB" id="A0A0A9F6R8"/>
<evidence type="ECO:0000313" key="1">
    <source>
        <dbReference type="EMBL" id="JAE08032.1"/>
    </source>
</evidence>
<reference evidence="1" key="1">
    <citation type="submission" date="2014-09" db="EMBL/GenBank/DDBJ databases">
        <authorList>
            <person name="Magalhaes I.L.F."/>
            <person name="Oliveira U."/>
            <person name="Santos F.R."/>
            <person name="Vidigal T.H.D.A."/>
            <person name="Brescovit A.D."/>
            <person name="Santos A.J."/>
        </authorList>
    </citation>
    <scope>NUCLEOTIDE SEQUENCE</scope>
    <source>
        <tissue evidence="1">Shoot tissue taken approximately 20 cm above the soil surface</tissue>
    </source>
</reference>
<reference evidence="1" key="2">
    <citation type="journal article" date="2015" name="Data Brief">
        <title>Shoot transcriptome of the giant reed, Arundo donax.</title>
        <authorList>
            <person name="Barrero R.A."/>
            <person name="Guerrero F.D."/>
            <person name="Moolhuijzen P."/>
            <person name="Goolsby J.A."/>
            <person name="Tidwell J."/>
            <person name="Bellgard S.E."/>
            <person name="Bellgard M.I."/>
        </authorList>
    </citation>
    <scope>NUCLEOTIDE SEQUENCE</scope>
    <source>
        <tissue evidence="1">Shoot tissue taken approximately 20 cm above the soil surface</tissue>
    </source>
</reference>
<organism evidence="1">
    <name type="scientific">Arundo donax</name>
    <name type="common">Giant reed</name>
    <name type="synonym">Donax arundinaceus</name>
    <dbReference type="NCBI Taxonomy" id="35708"/>
    <lineage>
        <taxon>Eukaryota</taxon>
        <taxon>Viridiplantae</taxon>
        <taxon>Streptophyta</taxon>
        <taxon>Embryophyta</taxon>
        <taxon>Tracheophyta</taxon>
        <taxon>Spermatophyta</taxon>
        <taxon>Magnoliopsida</taxon>
        <taxon>Liliopsida</taxon>
        <taxon>Poales</taxon>
        <taxon>Poaceae</taxon>
        <taxon>PACMAD clade</taxon>
        <taxon>Arundinoideae</taxon>
        <taxon>Arundineae</taxon>
        <taxon>Arundo</taxon>
    </lineage>
</organism>